<feature type="region of interest" description="Disordered" evidence="1">
    <location>
        <begin position="34"/>
        <end position="84"/>
    </location>
</feature>
<dbReference type="KEGG" id="sct:SCAT_1068"/>
<feature type="compositionally biased region" description="Low complexity" evidence="1">
    <location>
        <begin position="34"/>
        <end position="54"/>
    </location>
</feature>
<dbReference type="RefSeq" id="WP_014141826.1">
    <property type="nucleotide sequence ID" value="NC_016111.1"/>
</dbReference>
<sequence>MADRTSRTRRLLPVTATAFAALAGAALAACGPTGTDAKAATHSPGPSAPATTPGADGGGDGSGVPQHPRTTAEGRTTPPPWAAPTDATARVRAAGLPMLGAEGQVMHIHTHLDVLADGKPVTVPAFIGIDEQEQRISPLHTHDTSGVIHIESPVKSTFTLGQFMTEWDVALSADHIGGLKAGGGKELRAYVNGKQVKGDPAAIVLNAHDEIALVYGPGGATMKVPNDYKWPAGL</sequence>
<evidence type="ECO:0000313" key="4">
    <source>
        <dbReference type="Proteomes" id="UP000007842"/>
    </source>
</evidence>
<evidence type="ECO:0000256" key="1">
    <source>
        <dbReference type="SAM" id="MobiDB-lite"/>
    </source>
</evidence>
<dbReference type="STRING" id="1003195.SCATT_10630"/>
<dbReference type="OrthoDB" id="8988083at2"/>
<dbReference type="HOGENOM" id="CLU_101753_0_0_11"/>
<evidence type="ECO:0000256" key="2">
    <source>
        <dbReference type="SAM" id="SignalP"/>
    </source>
</evidence>
<reference evidence="4" key="1">
    <citation type="submission" date="2011-12" db="EMBL/GenBank/DDBJ databases">
        <title>Complete genome sequence of Streptomyces cattleya strain DSM 46488.</title>
        <authorList>
            <person name="Ou H.-Y."/>
            <person name="Li P."/>
            <person name="Zhao C."/>
            <person name="O'Hagan D."/>
            <person name="Deng Z."/>
        </authorList>
    </citation>
    <scope>NUCLEOTIDE SEQUENCE [LARGE SCALE GENOMIC DNA]</scope>
    <source>
        <strain evidence="4">ATCC 35852 / DSM 46488 / JCM 4925 / NBRC 14057 / NRRL 8057</strain>
    </source>
</reference>
<evidence type="ECO:0000313" key="3">
    <source>
        <dbReference type="EMBL" id="AEW93434.1"/>
    </source>
</evidence>
<keyword evidence="4" id="KW-1185">Reference proteome</keyword>
<accession>G8WNW1</accession>
<keyword evidence="2" id="KW-0732">Signal</keyword>
<accession>F8JYW2</accession>
<feature type="chain" id="PRO_5039064827" evidence="2">
    <location>
        <begin position="29"/>
        <end position="234"/>
    </location>
</feature>
<dbReference type="Proteomes" id="UP000007842">
    <property type="component" value="Chromosome"/>
</dbReference>
<proteinExistence type="predicted"/>
<dbReference type="PATRIC" id="fig|1003195.11.peg.2651"/>
<dbReference type="KEGG" id="scy:SCATT_10630"/>
<protein>
    <submittedName>
        <fullName evidence="3">Uncharacterized protein</fullName>
    </submittedName>
</protein>
<feature type="signal peptide" evidence="2">
    <location>
        <begin position="1"/>
        <end position="28"/>
    </location>
</feature>
<dbReference type="EMBL" id="CP003219">
    <property type="protein sequence ID" value="AEW93434.1"/>
    <property type="molecule type" value="Genomic_DNA"/>
</dbReference>
<dbReference type="AlphaFoldDB" id="F8JYW2"/>
<dbReference type="PROSITE" id="PS51257">
    <property type="entry name" value="PROKAR_LIPOPROTEIN"/>
    <property type="match status" value="1"/>
</dbReference>
<organism evidence="3 4">
    <name type="scientific">Streptantibioticus cattleyicolor (strain ATCC 35852 / DSM 46488 / JCM 4925 / NBRC 14057 / NRRL 8057)</name>
    <name type="common">Streptomyces cattleya</name>
    <dbReference type="NCBI Taxonomy" id="1003195"/>
    <lineage>
        <taxon>Bacteria</taxon>
        <taxon>Bacillati</taxon>
        <taxon>Actinomycetota</taxon>
        <taxon>Actinomycetes</taxon>
        <taxon>Kitasatosporales</taxon>
        <taxon>Streptomycetaceae</taxon>
        <taxon>Streptantibioticus</taxon>
    </lineage>
</organism>
<name>F8JYW2_STREN</name>
<dbReference type="eggNOG" id="ENOG5032TTR">
    <property type="taxonomic scope" value="Bacteria"/>
</dbReference>
<gene>
    <name evidence="3" type="ordered locus">SCATT_10630</name>
</gene>